<dbReference type="RefSeq" id="XP_058305160.1">
    <property type="nucleotide sequence ID" value="XM_058455172.1"/>
</dbReference>
<feature type="domain" description="Saccharopine dehydrogenase NADP binding" evidence="3">
    <location>
        <begin position="9"/>
        <end position="138"/>
    </location>
</feature>
<feature type="transmembrane region" description="Helical" evidence="2">
    <location>
        <begin position="277"/>
        <end position="299"/>
    </location>
</feature>
<dbReference type="EMBL" id="JAPQKR010000015">
    <property type="protein sequence ID" value="KAJ5194672.1"/>
    <property type="molecule type" value="Genomic_DNA"/>
</dbReference>
<comment type="caution">
    <text evidence="4">The sequence shown here is derived from an EMBL/GenBank/DDBJ whole genome shotgun (WGS) entry which is preliminary data.</text>
</comment>
<dbReference type="OrthoDB" id="10268090at2759"/>
<dbReference type="GO" id="GO:0005739">
    <property type="term" value="C:mitochondrion"/>
    <property type="evidence" value="ECO:0007669"/>
    <property type="project" value="TreeGrafter"/>
</dbReference>
<dbReference type="InterPro" id="IPR005097">
    <property type="entry name" value="Sacchrp_dh_NADP-bd"/>
</dbReference>
<dbReference type="GeneID" id="83182473"/>
<organism evidence="4 5">
    <name type="scientific">Penicillium cinerascens</name>
    <dbReference type="NCBI Taxonomy" id="70096"/>
    <lineage>
        <taxon>Eukaryota</taxon>
        <taxon>Fungi</taxon>
        <taxon>Dikarya</taxon>
        <taxon>Ascomycota</taxon>
        <taxon>Pezizomycotina</taxon>
        <taxon>Eurotiomycetes</taxon>
        <taxon>Eurotiomycetidae</taxon>
        <taxon>Eurotiales</taxon>
        <taxon>Aspergillaceae</taxon>
        <taxon>Penicillium</taxon>
    </lineage>
</organism>
<dbReference type="Gene3D" id="3.40.50.720">
    <property type="entry name" value="NAD(P)-binding Rossmann-like Domain"/>
    <property type="match status" value="1"/>
</dbReference>
<evidence type="ECO:0000256" key="2">
    <source>
        <dbReference type="SAM" id="Phobius"/>
    </source>
</evidence>
<name>A0A9W9JEA5_9EURO</name>
<sequence>MSTPQYDMVLLGPTGYTGRFCAEHIVKNHPTGLKWAIAGRSAAKMEPIAQELKKLNQDRVQPDVLVVQLNPAELNELAKKTKIIINCVGPYHLYSTPVVEACATNGTHYLDVTGETPWIREMIEKYHETAKSNGAIIIPSVGVESAPADMLAWALVKRIRSDYSSGTRSIDSCIKELKSSGASGGTLATILGIFDSLPISELLKSANPFSLAASAPPKDIPGDSILQKLLGVRSISDLGTVTTSPNGLADMTIVHRSSTLMPEFYGKRFFFHQFLHVRNTFIGALVHVACVFALGFLMIPPVRWVLRKFIFAPGQGPTRQASRNDRLEYHAVATADQDVPSPRRVFGTVTYEGSMYVLTGLLISEAAMVILQEEEKVKKTSRCGIVTPATLGQDYVDRLSKVGVNIDTRVFQY</sequence>
<reference evidence="4" key="1">
    <citation type="submission" date="2022-12" db="EMBL/GenBank/DDBJ databases">
        <authorList>
            <person name="Petersen C."/>
        </authorList>
    </citation>
    <scope>NUCLEOTIDE SEQUENCE</scope>
    <source>
        <strain evidence="4">IBT 15544</strain>
    </source>
</reference>
<dbReference type="GO" id="GO:0009247">
    <property type="term" value="P:glycolipid biosynthetic process"/>
    <property type="evidence" value="ECO:0007669"/>
    <property type="project" value="TreeGrafter"/>
</dbReference>
<keyword evidence="2" id="KW-0472">Membrane</keyword>
<evidence type="ECO:0000256" key="1">
    <source>
        <dbReference type="ARBA" id="ARBA00038048"/>
    </source>
</evidence>
<dbReference type="InterPro" id="IPR051276">
    <property type="entry name" value="Saccharopine_DH-like_oxidrdct"/>
</dbReference>
<dbReference type="SUPFAM" id="SSF51735">
    <property type="entry name" value="NAD(P)-binding Rossmann-fold domains"/>
    <property type="match status" value="1"/>
</dbReference>
<proteinExistence type="inferred from homology"/>
<evidence type="ECO:0000259" key="3">
    <source>
        <dbReference type="Pfam" id="PF03435"/>
    </source>
</evidence>
<reference evidence="4" key="2">
    <citation type="journal article" date="2023" name="IMA Fungus">
        <title>Comparative genomic study of the Penicillium genus elucidates a diverse pangenome and 15 lateral gene transfer events.</title>
        <authorList>
            <person name="Petersen C."/>
            <person name="Sorensen T."/>
            <person name="Nielsen M.R."/>
            <person name="Sondergaard T.E."/>
            <person name="Sorensen J.L."/>
            <person name="Fitzpatrick D.A."/>
            <person name="Frisvad J.C."/>
            <person name="Nielsen K.L."/>
        </authorList>
    </citation>
    <scope>NUCLEOTIDE SEQUENCE</scope>
    <source>
        <strain evidence="4">IBT 15544</strain>
    </source>
</reference>
<protein>
    <recommendedName>
        <fullName evidence="3">Saccharopine dehydrogenase NADP binding domain-containing protein</fullName>
    </recommendedName>
</protein>
<dbReference type="InterPro" id="IPR036291">
    <property type="entry name" value="NAD(P)-bd_dom_sf"/>
</dbReference>
<evidence type="ECO:0000313" key="5">
    <source>
        <dbReference type="Proteomes" id="UP001150904"/>
    </source>
</evidence>
<accession>A0A9W9JEA5</accession>
<keyword evidence="5" id="KW-1185">Reference proteome</keyword>
<dbReference type="GO" id="GO:0005886">
    <property type="term" value="C:plasma membrane"/>
    <property type="evidence" value="ECO:0007669"/>
    <property type="project" value="TreeGrafter"/>
</dbReference>
<keyword evidence="2" id="KW-1133">Transmembrane helix</keyword>
<dbReference type="PANTHER" id="PTHR12286:SF5">
    <property type="entry name" value="SACCHAROPINE DEHYDROGENASE-LIKE OXIDOREDUCTASE"/>
    <property type="match status" value="1"/>
</dbReference>
<gene>
    <name evidence="4" type="ORF">N7498_008110</name>
</gene>
<evidence type="ECO:0000313" key="4">
    <source>
        <dbReference type="EMBL" id="KAJ5194672.1"/>
    </source>
</evidence>
<dbReference type="Proteomes" id="UP001150904">
    <property type="component" value="Unassembled WGS sequence"/>
</dbReference>
<dbReference type="GO" id="GO:0005811">
    <property type="term" value="C:lipid droplet"/>
    <property type="evidence" value="ECO:0007669"/>
    <property type="project" value="TreeGrafter"/>
</dbReference>
<dbReference type="AlphaFoldDB" id="A0A9W9JEA5"/>
<dbReference type="Pfam" id="PF03435">
    <property type="entry name" value="Sacchrp_dh_NADP"/>
    <property type="match status" value="1"/>
</dbReference>
<keyword evidence="2" id="KW-0812">Transmembrane</keyword>
<comment type="similarity">
    <text evidence="1">Belongs to the saccharopine dehydrogenase family.</text>
</comment>
<dbReference type="PANTHER" id="PTHR12286">
    <property type="entry name" value="SACCHAROPINE DEHYDROGENASE-LIKE OXIDOREDUCTASE"/>
    <property type="match status" value="1"/>
</dbReference>